<evidence type="ECO:0000313" key="12">
    <source>
        <dbReference type="EMBL" id="VDN18499.1"/>
    </source>
</evidence>
<dbReference type="PANTHER" id="PTHR45794:SF1">
    <property type="entry name" value="LEUCINE--TRNA LIGASE, CYTOPLASMIC"/>
    <property type="match status" value="1"/>
</dbReference>
<evidence type="ECO:0000256" key="5">
    <source>
        <dbReference type="ARBA" id="ARBA00022840"/>
    </source>
</evidence>
<dbReference type="SUPFAM" id="SSF52374">
    <property type="entry name" value="Nucleotidylyl transferase"/>
    <property type="match status" value="2"/>
</dbReference>
<dbReference type="AlphaFoldDB" id="A0A183DR81"/>
<evidence type="ECO:0000256" key="9">
    <source>
        <dbReference type="SAM" id="MobiDB-lite"/>
    </source>
</evidence>
<evidence type="ECO:0000256" key="1">
    <source>
        <dbReference type="ARBA" id="ARBA00005594"/>
    </source>
</evidence>
<dbReference type="EMBL" id="UYRT01078427">
    <property type="protein sequence ID" value="VDN18499.1"/>
    <property type="molecule type" value="Genomic_DNA"/>
</dbReference>
<dbReference type="GO" id="GO:0004823">
    <property type="term" value="F:leucine-tRNA ligase activity"/>
    <property type="evidence" value="ECO:0007669"/>
    <property type="project" value="UniProtKB-EC"/>
</dbReference>
<dbReference type="CDD" id="cd07959">
    <property type="entry name" value="Anticodon_Ia_Leu_AEc"/>
    <property type="match status" value="1"/>
</dbReference>
<dbReference type="InterPro" id="IPR002300">
    <property type="entry name" value="aa-tRNA-synth_Ia"/>
</dbReference>
<evidence type="ECO:0000256" key="3">
    <source>
        <dbReference type="ARBA" id="ARBA00022598"/>
    </source>
</evidence>
<keyword evidence="3" id="KW-0436">Ligase</keyword>
<reference evidence="14" key="1">
    <citation type="submission" date="2016-06" db="UniProtKB">
        <authorList>
            <consortium name="WormBaseParasite"/>
        </authorList>
    </citation>
    <scope>IDENTIFICATION</scope>
</reference>
<dbReference type="GO" id="GO:0005524">
    <property type="term" value="F:ATP binding"/>
    <property type="evidence" value="ECO:0007669"/>
    <property type="project" value="UniProtKB-KW"/>
</dbReference>
<dbReference type="OrthoDB" id="10249672at2759"/>
<dbReference type="InterPro" id="IPR013155">
    <property type="entry name" value="M/V/L/I-tRNA-synth_anticd-bd"/>
</dbReference>
<dbReference type="Proteomes" id="UP000271098">
    <property type="component" value="Unassembled WGS sequence"/>
</dbReference>
<feature type="domain" description="Aminoacyl-tRNA synthetase class Ia" evidence="10">
    <location>
        <begin position="19"/>
        <end position="99"/>
    </location>
</feature>
<name>A0A183DR81_9BILA</name>
<evidence type="ECO:0000259" key="11">
    <source>
        <dbReference type="Pfam" id="PF08264"/>
    </source>
</evidence>
<keyword evidence="4" id="KW-0547">Nucleotide-binding</keyword>
<gene>
    <name evidence="12" type="ORF">GPUH_LOCUS11222</name>
</gene>
<keyword evidence="13" id="KW-1185">Reference proteome</keyword>
<dbReference type="Gene3D" id="3.40.50.620">
    <property type="entry name" value="HUPs"/>
    <property type="match status" value="3"/>
</dbReference>
<protein>
    <recommendedName>
        <fullName evidence="2">leucine--tRNA ligase</fullName>
        <ecNumber evidence="2">6.1.1.4</ecNumber>
    </recommendedName>
    <alternativeName>
        <fullName evidence="8">Leucyl-tRNA synthetase</fullName>
    </alternativeName>
</protein>
<evidence type="ECO:0000313" key="14">
    <source>
        <dbReference type="WBParaSite" id="GPUH_0001123501-mRNA-1"/>
    </source>
</evidence>
<dbReference type="InterPro" id="IPR014729">
    <property type="entry name" value="Rossmann-like_a/b/a_fold"/>
</dbReference>
<dbReference type="InterPro" id="IPR004493">
    <property type="entry name" value="Leu-tRNA-synth_Ia_arc/euk"/>
</dbReference>
<dbReference type="Gene3D" id="3.90.740.10">
    <property type="entry name" value="Valyl/Leucyl/Isoleucyl-tRNA synthetase, editing domain"/>
    <property type="match status" value="2"/>
</dbReference>
<proteinExistence type="inferred from homology"/>
<evidence type="ECO:0000313" key="13">
    <source>
        <dbReference type="Proteomes" id="UP000271098"/>
    </source>
</evidence>
<feature type="region of interest" description="Disordered" evidence="9">
    <location>
        <begin position="111"/>
        <end position="153"/>
    </location>
</feature>
<dbReference type="InterPro" id="IPR009080">
    <property type="entry name" value="tRNAsynth_Ia_anticodon-bd"/>
</dbReference>
<keyword evidence="5" id="KW-0067">ATP-binding</keyword>
<accession>A0A183DR81</accession>
<keyword evidence="6" id="KW-0648">Protein biosynthesis</keyword>
<feature type="domain" description="Methionyl/Valyl/Leucyl/Isoleucyl-tRNA synthetase anticodon-binding" evidence="11">
    <location>
        <begin position="998"/>
        <end position="1112"/>
    </location>
</feature>
<dbReference type="SUPFAM" id="SSF47323">
    <property type="entry name" value="Anticodon-binding domain of a subclass of class I aminoacyl-tRNA synthetases"/>
    <property type="match status" value="1"/>
</dbReference>
<evidence type="ECO:0000256" key="4">
    <source>
        <dbReference type="ARBA" id="ARBA00022741"/>
    </source>
</evidence>
<evidence type="ECO:0000256" key="7">
    <source>
        <dbReference type="ARBA" id="ARBA00023146"/>
    </source>
</evidence>
<dbReference type="Pfam" id="PF00133">
    <property type="entry name" value="tRNA-synt_1"/>
    <property type="match status" value="1"/>
</dbReference>
<feature type="compositionally biased region" description="Acidic residues" evidence="9">
    <location>
        <begin position="122"/>
        <end position="139"/>
    </location>
</feature>
<dbReference type="Pfam" id="PF08264">
    <property type="entry name" value="Anticodon_1"/>
    <property type="match status" value="1"/>
</dbReference>
<dbReference type="Gene3D" id="1.10.730.10">
    <property type="entry name" value="Isoleucyl-tRNA Synthetase, Domain 1"/>
    <property type="match status" value="1"/>
</dbReference>
<evidence type="ECO:0000256" key="8">
    <source>
        <dbReference type="ARBA" id="ARBA00030520"/>
    </source>
</evidence>
<sequence length="1121" mass="127726">MAVKERRKVAELLEIEAEMQKRWSDARVFEVDASSDRNEPKYTANLPYPYMNGRLHLGHAFTISKCEFAVGFQRLLGKRCMFPFGLHCTGMPIKACADKLKRELSEFGYPPSFPADSGDGNNDGDDDDGGDDDDDDIDGHDDGGIVNDSNYQKVPVVGGDADDEIIKDKSKGKKSKLVAKTGSCKYQWQIMKSLGMDDSEILKFVDAEYWLGYFPKHCINDVKEMGAKVDWRRTFITTDINPYYDSFVCWQFRKLREAEKVNFGKRYTIYSPKDGQPCMDHDRSSGEGVGPQEYVLIKMKVLDPLPERLASAGKNVFLVAATLRPETMYGLTNCFVHPDIEYVDWRRTFITTDINPYYDSFVCWQFRKLREAEKVNFGKRYTIYSPKDGQPCMDHDRSSGEGVGPQEYVLIKMKVLDPLPERLAKARLCSVHLCLRYSAFYVGEKEDEIFVATRRAARNMSYQGMTAANGVIRFVKGAKKILGKDLLGLALEGPLTKYERIYALPMLTIKDDKVLQVVVMNIPVYGDLAAVHLCQKLKIESQNEREKLAEAKKEVYLKGFYDGVMLVGKYVGQKTAVVKKKIQVDLIECGQALLYVEPEKKVISRSGDECVVALCDQCYAMQKRILTRGCLRVVVMNIPVYGDLAAVHLCQKLKIESQNEREKLAEAKKEVYLKGFYDGVMLVGKYVGQKTAVVKKKIQVDLIECGQALLYVEPEKKVISRSGDECVVALCDQWYLNYGDEQWKKETKKALAQLNTYTEEVRSTSQISVYQSFPLVDIYVSQLLLSVVFLLLGGVIDGSVVGPAGIKASDMVDDCWDYVFLNKPYNSDTMPVPESKLALLKNEFLYWYPVDMRASGKDLLQNHLTYYLFNHVALWKNQPELWPRSIRANGHLLLNNEKVKISFSIWFIFGDGYFNFNMSKQTGNFLTLSEGVKKFAADGMRLSLADGGDYIEDANFVYSMADAGILRLYNLLAWVREMVALRDQGSLRSGQNLTFADHVFDNEMNIAIRKTYESYEQTLFKEALKYGFYEYHSYRDKYRELCEGDAGMHVIMAFKWIETQALILSPICPHLCEKIWQILGKDGLIVNKKWPVVPAPNEVTTKKAEFMDAAIRVRFFVQVLR</sequence>
<dbReference type="PANTHER" id="PTHR45794">
    <property type="entry name" value="LEUCYL-TRNA SYNTHETASE"/>
    <property type="match status" value="1"/>
</dbReference>
<evidence type="ECO:0000256" key="2">
    <source>
        <dbReference type="ARBA" id="ARBA00013164"/>
    </source>
</evidence>
<evidence type="ECO:0000256" key="6">
    <source>
        <dbReference type="ARBA" id="ARBA00022917"/>
    </source>
</evidence>
<dbReference type="GO" id="GO:0002161">
    <property type="term" value="F:aminoacyl-tRNA deacylase activity"/>
    <property type="evidence" value="ECO:0007669"/>
    <property type="project" value="InterPro"/>
</dbReference>
<dbReference type="InterPro" id="IPR009008">
    <property type="entry name" value="Val/Leu/Ile-tRNA-synth_edit"/>
</dbReference>
<dbReference type="SUPFAM" id="SSF50677">
    <property type="entry name" value="ValRS/IleRS/LeuRS editing domain"/>
    <property type="match status" value="2"/>
</dbReference>
<dbReference type="WBParaSite" id="GPUH_0001123501-mRNA-1">
    <property type="protein sequence ID" value="GPUH_0001123501-mRNA-1"/>
    <property type="gene ID" value="GPUH_0001123501"/>
</dbReference>
<dbReference type="EC" id="6.1.1.4" evidence="2"/>
<organism evidence="14">
    <name type="scientific">Gongylonema pulchrum</name>
    <dbReference type="NCBI Taxonomy" id="637853"/>
    <lineage>
        <taxon>Eukaryota</taxon>
        <taxon>Metazoa</taxon>
        <taxon>Ecdysozoa</taxon>
        <taxon>Nematoda</taxon>
        <taxon>Chromadorea</taxon>
        <taxon>Rhabditida</taxon>
        <taxon>Spirurina</taxon>
        <taxon>Spiruromorpha</taxon>
        <taxon>Spiruroidea</taxon>
        <taxon>Gongylonematidae</taxon>
        <taxon>Gongylonema</taxon>
    </lineage>
</organism>
<comment type="similarity">
    <text evidence="1">Belongs to the class-I aminoacyl-tRNA synthetase family.</text>
</comment>
<keyword evidence="7" id="KW-0030">Aminoacyl-tRNA synthetase</keyword>
<evidence type="ECO:0000259" key="10">
    <source>
        <dbReference type="Pfam" id="PF00133"/>
    </source>
</evidence>
<reference evidence="12 13" key="2">
    <citation type="submission" date="2018-11" db="EMBL/GenBank/DDBJ databases">
        <authorList>
            <consortium name="Pathogen Informatics"/>
        </authorList>
    </citation>
    <scope>NUCLEOTIDE SEQUENCE [LARGE SCALE GENOMIC DNA]</scope>
</reference>
<dbReference type="GO" id="GO:0006429">
    <property type="term" value="P:leucyl-tRNA aminoacylation"/>
    <property type="evidence" value="ECO:0007669"/>
    <property type="project" value="InterPro"/>
</dbReference>